<dbReference type="OrthoDB" id="502205at2"/>
<dbReference type="SMART" id="SM00220">
    <property type="entry name" value="S_TKc"/>
    <property type="match status" value="1"/>
</dbReference>
<dbReference type="EMBL" id="CP002200">
    <property type="protein sequence ID" value="ADN18228.1"/>
    <property type="molecule type" value="Genomic_DNA"/>
</dbReference>
<evidence type="ECO:0000256" key="5">
    <source>
        <dbReference type="ARBA" id="ARBA00022777"/>
    </source>
</evidence>
<dbReference type="PANTHER" id="PTHR24363:SF0">
    <property type="entry name" value="SERINE_THREONINE KINASE LIKE DOMAIN CONTAINING 1"/>
    <property type="match status" value="1"/>
</dbReference>
<keyword evidence="9" id="KW-1133">Transmembrane helix</keyword>
<dbReference type="PROSITE" id="PS00108">
    <property type="entry name" value="PROTEIN_KINASE_ST"/>
    <property type="match status" value="1"/>
</dbReference>
<evidence type="ECO:0000256" key="3">
    <source>
        <dbReference type="ARBA" id="ARBA00022679"/>
    </source>
</evidence>
<evidence type="ECO:0000259" key="10">
    <source>
        <dbReference type="PROSITE" id="PS50011"/>
    </source>
</evidence>
<dbReference type="InterPro" id="IPR011009">
    <property type="entry name" value="Kinase-like_dom_sf"/>
</dbReference>
<comment type="catalytic activity">
    <reaction evidence="8">
        <text>L-seryl-[protein] + ATP = O-phospho-L-seryl-[protein] + ADP + H(+)</text>
        <dbReference type="Rhea" id="RHEA:17989"/>
        <dbReference type="Rhea" id="RHEA-COMP:9863"/>
        <dbReference type="Rhea" id="RHEA-COMP:11604"/>
        <dbReference type="ChEBI" id="CHEBI:15378"/>
        <dbReference type="ChEBI" id="CHEBI:29999"/>
        <dbReference type="ChEBI" id="CHEBI:30616"/>
        <dbReference type="ChEBI" id="CHEBI:83421"/>
        <dbReference type="ChEBI" id="CHEBI:456216"/>
        <dbReference type="EC" id="2.7.11.1"/>
    </reaction>
</comment>
<evidence type="ECO:0000256" key="8">
    <source>
        <dbReference type="ARBA" id="ARBA00048679"/>
    </source>
</evidence>
<dbReference type="RefSeq" id="WP_013334974.1">
    <property type="nucleotide sequence ID" value="NC_014534.1"/>
</dbReference>
<proteinExistence type="predicted"/>
<accession>E0UMP8</accession>
<dbReference type="KEGG" id="cyj:Cyan7822_6445"/>
<feature type="transmembrane region" description="Helical" evidence="9">
    <location>
        <begin position="353"/>
        <end position="377"/>
    </location>
</feature>
<dbReference type="InterPro" id="IPR000719">
    <property type="entry name" value="Prot_kinase_dom"/>
</dbReference>
<sequence length="408" mass="45711">MWKKSPSKKRIKPQITPQFPYFSSQGYQVVEQLGQNWNAGRSTYKALMLKDETPVVIKEFRFHQGNWDSYKEIEREIQTLAKLKHPAIPNYLGNFETENSVCLVQEYIDASPLSLSHLTPDEVKRVAIQILEILVYLQSRPVLIFHRDIKPDNILLDYKNFQAYLVDFGLAREGSGTLGASTMFGGTPGFCPPEQLLARRLTCASDLYSLGATLIYLLSGNKPIAELINPNFEIDFHSSVPKNISFAMREWLSKMTQPDPKKRFSNAAVALQSLRPIEPILVDSLVSKDSVKQDRLAEIGVAPTVIALAIAAGSVFLILPPIIGKFKQLLQWLLLTNSRVGDNPLRGKAGFQIFLLAFGLIKTMLFIYLIVEIVFVLGAAQEGDDIKPHAVRVFGIIFVLISAQILTH</sequence>
<keyword evidence="12" id="KW-1185">Reference proteome</keyword>
<dbReference type="PROSITE" id="PS50011">
    <property type="entry name" value="PROTEIN_KINASE_DOM"/>
    <property type="match status" value="1"/>
</dbReference>
<gene>
    <name evidence="11" type="ordered locus">Cyan7822_6445</name>
</gene>
<keyword evidence="4" id="KW-0547">Nucleotide-binding</keyword>
<dbReference type="Gene3D" id="3.30.200.20">
    <property type="entry name" value="Phosphorylase Kinase, domain 1"/>
    <property type="match status" value="1"/>
</dbReference>
<dbReference type="Proteomes" id="UP000008206">
    <property type="component" value="Plasmid Cy782202"/>
</dbReference>
<keyword evidence="5 11" id="KW-0418">Kinase</keyword>
<keyword evidence="2 11" id="KW-0723">Serine/threonine-protein kinase</keyword>
<organism evidence="11 12">
    <name type="scientific">Gloeothece verrucosa (strain PCC 7822)</name>
    <name type="common">Cyanothece sp. (strain PCC 7822)</name>
    <dbReference type="NCBI Taxonomy" id="497965"/>
    <lineage>
        <taxon>Bacteria</taxon>
        <taxon>Bacillati</taxon>
        <taxon>Cyanobacteriota</taxon>
        <taxon>Cyanophyceae</taxon>
        <taxon>Oscillatoriophycideae</taxon>
        <taxon>Chroococcales</taxon>
        <taxon>Aphanothecaceae</taxon>
        <taxon>Gloeothece</taxon>
        <taxon>Gloeothece verrucosa</taxon>
    </lineage>
</organism>
<keyword evidence="11" id="KW-0614">Plasmid</keyword>
<dbReference type="EC" id="2.7.11.1" evidence="1"/>
<reference evidence="12" key="1">
    <citation type="journal article" date="2011" name="MBio">
        <title>Novel metabolic attributes of the genus Cyanothece, comprising a group of unicellular nitrogen-fixing Cyanobacteria.</title>
        <authorList>
            <person name="Bandyopadhyay A."/>
            <person name="Elvitigala T."/>
            <person name="Welsh E."/>
            <person name="Stockel J."/>
            <person name="Liberton M."/>
            <person name="Min H."/>
            <person name="Sherman L.A."/>
            <person name="Pakrasi H.B."/>
        </authorList>
    </citation>
    <scope>NUCLEOTIDE SEQUENCE [LARGE SCALE GENOMIC DNA]</scope>
    <source>
        <strain evidence="12">PCC 7822</strain>
        <plasmid evidence="12">Cy782202</plasmid>
    </source>
</reference>
<evidence type="ECO:0000256" key="6">
    <source>
        <dbReference type="ARBA" id="ARBA00022840"/>
    </source>
</evidence>
<protein>
    <recommendedName>
        <fullName evidence="1">non-specific serine/threonine protein kinase</fullName>
        <ecNumber evidence="1">2.7.11.1</ecNumber>
    </recommendedName>
</protein>
<dbReference type="HOGENOM" id="CLU_000288_135_5_3"/>
<dbReference type="PANTHER" id="PTHR24363">
    <property type="entry name" value="SERINE/THREONINE PROTEIN KINASE"/>
    <property type="match status" value="1"/>
</dbReference>
<evidence type="ECO:0000256" key="4">
    <source>
        <dbReference type="ARBA" id="ARBA00022741"/>
    </source>
</evidence>
<dbReference type="SUPFAM" id="SSF56112">
    <property type="entry name" value="Protein kinase-like (PK-like)"/>
    <property type="match status" value="1"/>
</dbReference>
<feature type="transmembrane region" description="Helical" evidence="9">
    <location>
        <begin position="389"/>
        <end position="407"/>
    </location>
</feature>
<comment type="catalytic activity">
    <reaction evidence="7">
        <text>L-threonyl-[protein] + ATP = O-phospho-L-threonyl-[protein] + ADP + H(+)</text>
        <dbReference type="Rhea" id="RHEA:46608"/>
        <dbReference type="Rhea" id="RHEA-COMP:11060"/>
        <dbReference type="Rhea" id="RHEA-COMP:11605"/>
        <dbReference type="ChEBI" id="CHEBI:15378"/>
        <dbReference type="ChEBI" id="CHEBI:30013"/>
        <dbReference type="ChEBI" id="CHEBI:30616"/>
        <dbReference type="ChEBI" id="CHEBI:61977"/>
        <dbReference type="ChEBI" id="CHEBI:456216"/>
        <dbReference type="EC" id="2.7.11.1"/>
    </reaction>
</comment>
<keyword evidence="6" id="KW-0067">ATP-binding</keyword>
<dbReference type="AlphaFoldDB" id="E0UMP8"/>
<dbReference type="Pfam" id="PF00069">
    <property type="entry name" value="Pkinase"/>
    <property type="match status" value="1"/>
</dbReference>
<evidence type="ECO:0000256" key="9">
    <source>
        <dbReference type="SAM" id="Phobius"/>
    </source>
</evidence>
<evidence type="ECO:0000313" key="12">
    <source>
        <dbReference type="Proteomes" id="UP000008206"/>
    </source>
</evidence>
<evidence type="ECO:0000313" key="11">
    <source>
        <dbReference type="EMBL" id="ADN18228.1"/>
    </source>
</evidence>
<dbReference type="InterPro" id="IPR008271">
    <property type="entry name" value="Ser/Thr_kinase_AS"/>
</dbReference>
<keyword evidence="9" id="KW-0472">Membrane</keyword>
<keyword evidence="3" id="KW-0808">Transferase</keyword>
<feature type="transmembrane region" description="Helical" evidence="9">
    <location>
        <begin position="299"/>
        <end position="323"/>
    </location>
</feature>
<keyword evidence="9" id="KW-0812">Transmembrane</keyword>
<evidence type="ECO:0000256" key="1">
    <source>
        <dbReference type="ARBA" id="ARBA00012513"/>
    </source>
</evidence>
<dbReference type="GO" id="GO:0004674">
    <property type="term" value="F:protein serine/threonine kinase activity"/>
    <property type="evidence" value="ECO:0007669"/>
    <property type="project" value="UniProtKB-KW"/>
</dbReference>
<dbReference type="CDD" id="cd14014">
    <property type="entry name" value="STKc_PknB_like"/>
    <property type="match status" value="1"/>
</dbReference>
<dbReference type="Gene3D" id="1.10.510.10">
    <property type="entry name" value="Transferase(Phosphotransferase) domain 1"/>
    <property type="match status" value="1"/>
</dbReference>
<geneLocation type="plasmid" evidence="11 12">
    <name>Cy782202</name>
</geneLocation>
<feature type="domain" description="Protein kinase" evidence="10">
    <location>
        <begin position="27"/>
        <end position="281"/>
    </location>
</feature>
<dbReference type="GO" id="GO:0005524">
    <property type="term" value="F:ATP binding"/>
    <property type="evidence" value="ECO:0007669"/>
    <property type="project" value="UniProtKB-KW"/>
</dbReference>
<evidence type="ECO:0000256" key="2">
    <source>
        <dbReference type="ARBA" id="ARBA00022527"/>
    </source>
</evidence>
<evidence type="ECO:0000256" key="7">
    <source>
        <dbReference type="ARBA" id="ARBA00047899"/>
    </source>
</evidence>
<name>E0UMP8_GLOV7</name>